<keyword evidence="4" id="KW-1185">Reference proteome</keyword>
<organism evidence="2 3">
    <name type="scientific">Bacteroides eggerthii</name>
    <dbReference type="NCBI Taxonomy" id="28111"/>
    <lineage>
        <taxon>Bacteria</taxon>
        <taxon>Pseudomonadati</taxon>
        <taxon>Bacteroidota</taxon>
        <taxon>Bacteroidia</taxon>
        <taxon>Bacteroidales</taxon>
        <taxon>Bacteroidaceae</taxon>
        <taxon>Bacteroides</taxon>
    </lineage>
</organism>
<evidence type="ECO:0000313" key="4">
    <source>
        <dbReference type="Proteomes" id="UP000335496"/>
    </source>
</evidence>
<evidence type="ECO:0000313" key="2">
    <source>
        <dbReference type="EMBL" id="RYT71040.1"/>
    </source>
</evidence>
<dbReference type="EMBL" id="VVZX01000022">
    <property type="protein sequence ID" value="KAA5271656.1"/>
    <property type="molecule type" value="Genomic_DNA"/>
</dbReference>
<gene>
    <name evidence="2" type="ORF">EAJ03_14595</name>
    <name evidence="1" type="ORF">F2Z23_14800</name>
</gene>
<dbReference type="GO" id="GO:0016740">
    <property type="term" value="F:transferase activity"/>
    <property type="evidence" value="ECO:0007669"/>
    <property type="project" value="UniProtKB-KW"/>
</dbReference>
<feature type="non-terminal residue" evidence="2">
    <location>
        <position position="1"/>
    </location>
</feature>
<dbReference type="EMBL" id="RCXL01000024">
    <property type="protein sequence ID" value="RYT71040.1"/>
    <property type="molecule type" value="Genomic_DNA"/>
</dbReference>
<dbReference type="Proteomes" id="UP000335496">
    <property type="component" value="Unassembled WGS sequence"/>
</dbReference>
<dbReference type="AlphaFoldDB" id="A0A4V1YSW9"/>
<evidence type="ECO:0000313" key="1">
    <source>
        <dbReference type="EMBL" id="KAA5271656.1"/>
    </source>
</evidence>
<name>A0A4V1YSW9_9BACE</name>
<protein>
    <submittedName>
        <fullName evidence="2">Sugar transferase</fullName>
    </submittedName>
</protein>
<evidence type="ECO:0000313" key="3">
    <source>
        <dbReference type="Proteomes" id="UP000291917"/>
    </source>
</evidence>
<reference evidence="1 4" key="1">
    <citation type="journal article" date="2019" name="Nat. Med.">
        <title>A library of human gut bacterial isolates paired with longitudinal multiomics data enables mechanistic microbiome research.</title>
        <authorList>
            <person name="Poyet M."/>
            <person name="Groussin M."/>
            <person name="Gibbons S.M."/>
            <person name="Avila-Pacheco J."/>
            <person name="Jiang X."/>
            <person name="Kearney S.M."/>
            <person name="Perrotta A.R."/>
            <person name="Berdy B."/>
            <person name="Zhao S."/>
            <person name="Lieberman T.D."/>
            <person name="Swanson P.K."/>
            <person name="Smith M."/>
            <person name="Roesemann S."/>
            <person name="Alexander J.E."/>
            <person name="Rich S.A."/>
            <person name="Livny J."/>
            <person name="Vlamakis H."/>
            <person name="Clish C."/>
            <person name="Bullock K."/>
            <person name="Deik A."/>
            <person name="Scott J."/>
            <person name="Pierce K.A."/>
            <person name="Xavier R.J."/>
            <person name="Alm E.J."/>
        </authorList>
    </citation>
    <scope>NUCLEOTIDE SEQUENCE [LARGE SCALE GENOMIC DNA]</scope>
    <source>
        <strain evidence="1 4">BIOML-A1</strain>
    </source>
</reference>
<accession>A0A4V1YSW9</accession>
<keyword evidence="2" id="KW-0808">Transferase</keyword>
<proteinExistence type="predicted"/>
<dbReference type="Proteomes" id="UP000291917">
    <property type="component" value="Unassembled WGS sequence"/>
</dbReference>
<reference evidence="2 3" key="2">
    <citation type="journal article" date="2019" name="Science, e1252229">
        <title>Invertible promoters mediate bacterial phase variation, antibiotic resistance, and host adaptation in the gut.</title>
        <authorList>
            <person name="Jiang X."/>
            <person name="Hall A.B."/>
            <person name="Arthur T.D."/>
            <person name="Plichta D.R."/>
            <person name="Covington C.T."/>
            <person name="Poyet M."/>
            <person name="Crothers J."/>
            <person name="Moses P.L."/>
            <person name="Tolonen A.C."/>
            <person name="Vlamakis H."/>
            <person name="Alm E.J."/>
            <person name="Xavier R.J."/>
        </authorList>
    </citation>
    <scope>NUCLEOTIDE SEQUENCE [LARGE SCALE GENOMIC DNA]</scope>
    <source>
        <strain evidence="2">Bj_0095</strain>
        <strain evidence="3">bj_0095</strain>
    </source>
</reference>
<comment type="caution">
    <text evidence="2">The sequence shown here is derived from an EMBL/GenBank/DDBJ whole genome shotgun (WGS) entry which is preliminary data.</text>
</comment>
<sequence>HRSWGFDIKILFMTFMNIVFGKKF</sequence>